<keyword evidence="2" id="KW-0547">Nucleotide-binding</keyword>
<dbReference type="PANTHER" id="PTHR47396:SF1">
    <property type="entry name" value="ATP-DEPENDENT HELICASE IRC3-RELATED"/>
    <property type="match status" value="1"/>
</dbReference>
<comment type="caution">
    <text evidence="2">The sequence shown here is derived from an EMBL/GenBank/DDBJ whole genome shotgun (WGS) entry which is preliminary data.</text>
</comment>
<name>G4CU92_9ACTN</name>
<dbReference type="Pfam" id="PF13156">
    <property type="entry name" value="Mrr_cat_2"/>
    <property type="match status" value="1"/>
</dbReference>
<dbReference type="Proteomes" id="UP000005332">
    <property type="component" value="Unassembled WGS sequence"/>
</dbReference>
<dbReference type="InterPro" id="IPR011856">
    <property type="entry name" value="tRNA_endonuc-like_dom_sf"/>
</dbReference>
<dbReference type="Pfam" id="PF00271">
    <property type="entry name" value="Helicase_C"/>
    <property type="match status" value="1"/>
</dbReference>
<dbReference type="RefSeq" id="WP_004808661.1">
    <property type="nucleotide sequence ID" value="NZ_JH165054.1"/>
</dbReference>
<sequence length="859" mass="94545">MVSYFQTDPTLSSEYDEVRTWPQWVHNENTHDSGIDLVARNRSTGEWTAIQCKFYDPGHALQKQDIDSFFTASGKAWGHVWFTNRIIISTTDRWSTHAEKALEDQSIPVQRIGLTEIAESPIDWMQQSRDSLNFEPRRAVRYGLRPHQKEALAKIHEGFQTHDRGKWISACGTGKTFTSLKLAEQLCAENGGRLKVLFLAPSIALVSQTLQEWMAQSQTTIRPMVVCSDTRASRKAEDITTHDIPIPTTDAAWLAEQMAVGGRRGKQMIVVFSTYQSIDVVAQAQRTSGEQFDLILCDEAHRTTGASLVGGQDESAFVKVHDNTYLTAAKRLYMTATPRIYGQEAKKKAEENSVVLASMDDESLYGPEFHRLGFGEAVERNLLADYKVMILRVENAAIADTFQSQIADETGEIGLDDAARIIGCWNGLAKRTTDMDFGPHPVPMQRAVAFAQNIMASKAFAATFPQVTEALSADGGLDTPALEVASHHVDGTMNALDRGDEIAWLKAPIPEGECRILSNARCLSEGVDVPALDAVLFLSPRNSLVDVVQSVGRVMRKAPGKDYGYVILPVAIDSSESPEKALSNNKRFKVVWDVLNALRAHDDRFNAMINSIDLDKDTKGKIGISVFGGTAPETGHDTNGSRAAIQPMLFQNQMRDAILARIVKKVGERDYWDSWADDVVHIHSNQVTRITSILAQARATDAPLAGEFDTFLAGLQATINDSITVDGAIDMLSQHLITQPVFDALFPTGSFAHTNPVSVSMQRMITALEGQGLQAETDALAGFYASVRRSASTVESPAGRQTVIHRLYEDFFKKSFPAQAASLGVVYTPVEVVDFILRAADQACREQFGFGLTDKGVHV</sequence>
<gene>
    <name evidence="2" type="ORF">HMPREF9153_0098</name>
</gene>
<protein>
    <submittedName>
        <fullName evidence="2">Helicase domain protein</fullName>
    </submittedName>
</protein>
<evidence type="ECO:0000259" key="1">
    <source>
        <dbReference type="PROSITE" id="PS51192"/>
    </source>
</evidence>
<dbReference type="SMART" id="SM00490">
    <property type="entry name" value="HELICc"/>
    <property type="match status" value="1"/>
</dbReference>
<organism evidence="2 3">
    <name type="scientific">Cutibacterium avidum ATCC 25577</name>
    <dbReference type="NCBI Taxonomy" id="997355"/>
    <lineage>
        <taxon>Bacteria</taxon>
        <taxon>Bacillati</taxon>
        <taxon>Actinomycetota</taxon>
        <taxon>Actinomycetes</taxon>
        <taxon>Propionibacteriales</taxon>
        <taxon>Propionibacteriaceae</taxon>
        <taxon>Cutibacterium</taxon>
    </lineage>
</organism>
<dbReference type="PROSITE" id="PS51192">
    <property type="entry name" value="HELICASE_ATP_BIND_1"/>
    <property type="match status" value="1"/>
</dbReference>
<dbReference type="GO" id="GO:0005524">
    <property type="term" value="F:ATP binding"/>
    <property type="evidence" value="ECO:0007669"/>
    <property type="project" value="InterPro"/>
</dbReference>
<dbReference type="Gene3D" id="3.40.50.300">
    <property type="entry name" value="P-loop containing nucleotide triphosphate hydrolases"/>
    <property type="match status" value="2"/>
</dbReference>
<dbReference type="GO" id="GO:0003677">
    <property type="term" value="F:DNA binding"/>
    <property type="evidence" value="ECO:0007669"/>
    <property type="project" value="InterPro"/>
</dbReference>
<dbReference type="SUPFAM" id="SSF52540">
    <property type="entry name" value="P-loop containing nucleoside triphosphate hydrolases"/>
    <property type="match status" value="2"/>
</dbReference>
<dbReference type="Gene3D" id="3.40.1350.10">
    <property type="match status" value="1"/>
</dbReference>
<dbReference type="Pfam" id="PF04851">
    <property type="entry name" value="ResIII"/>
    <property type="match status" value="1"/>
</dbReference>
<dbReference type="SMART" id="SM00487">
    <property type="entry name" value="DEXDc"/>
    <property type="match status" value="1"/>
</dbReference>
<dbReference type="InterPro" id="IPR050742">
    <property type="entry name" value="Helicase_Restrict-Modif_Enz"/>
</dbReference>
<feature type="domain" description="Helicase ATP-binding" evidence="1">
    <location>
        <begin position="156"/>
        <end position="356"/>
    </location>
</feature>
<dbReference type="GO" id="GO:0005829">
    <property type="term" value="C:cytosol"/>
    <property type="evidence" value="ECO:0007669"/>
    <property type="project" value="TreeGrafter"/>
</dbReference>
<evidence type="ECO:0000313" key="3">
    <source>
        <dbReference type="Proteomes" id="UP000005332"/>
    </source>
</evidence>
<dbReference type="PANTHER" id="PTHR47396">
    <property type="entry name" value="TYPE I RESTRICTION ENZYME ECOKI R PROTEIN"/>
    <property type="match status" value="1"/>
</dbReference>
<dbReference type="InterPro" id="IPR027417">
    <property type="entry name" value="P-loop_NTPase"/>
</dbReference>
<proteinExistence type="predicted"/>
<dbReference type="CDD" id="cd18785">
    <property type="entry name" value="SF2_C"/>
    <property type="match status" value="1"/>
</dbReference>
<keyword evidence="2" id="KW-0347">Helicase</keyword>
<dbReference type="InterPro" id="IPR006935">
    <property type="entry name" value="Helicase/UvrB_N"/>
</dbReference>
<dbReference type="InterPro" id="IPR011335">
    <property type="entry name" value="Restrct_endonuc-II-like"/>
</dbReference>
<dbReference type="InterPro" id="IPR053980">
    <property type="entry name" value="ISP_coupler"/>
</dbReference>
<dbReference type="EMBL" id="AGBA01000003">
    <property type="protein sequence ID" value="EGY79033.1"/>
    <property type="molecule type" value="Genomic_DNA"/>
</dbReference>
<keyword evidence="3" id="KW-1185">Reference proteome</keyword>
<accession>G4CU92</accession>
<dbReference type="InterPro" id="IPR014001">
    <property type="entry name" value="Helicase_ATP-bd"/>
</dbReference>
<dbReference type="InterPro" id="IPR001650">
    <property type="entry name" value="Helicase_C-like"/>
</dbReference>
<dbReference type="HOGENOM" id="CLU_002151_0_0_11"/>
<dbReference type="CDD" id="cd22333">
    <property type="entry name" value="LlaBIII_nuclease-like"/>
    <property type="match status" value="1"/>
</dbReference>
<dbReference type="InterPro" id="IPR039442">
    <property type="entry name" value="Mrr-like_dom"/>
</dbReference>
<evidence type="ECO:0000313" key="2">
    <source>
        <dbReference type="EMBL" id="EGY79033.1"/>
    </source>
</evidence>
<dbReference type="AlphaFoldDB" id="G4CU92"/>
<dbReference type="Pfam" id="PF22240">
    <property type="entry name" value="ISP_coupler"/>
    <property type="match status" value="1"/>
</dbReference>
<dbReference type="GO" id="GO:0016787">
    <property type="term" value="F:hydrolase activity"/>
    <property type="evidence" value="ECO:0007669"/>
    <property type="project" value="InterPro"/>
</dbReference>
<keyword evidence="2" id="KW-0378">Hydrolase</keyword>
<reference evidence="2 3" key="1">
    <citation type="submission" date="2011-06" db="EMBL/GenBank/DDBJ databases">
        <authorList>
            <person name="Muzny D."/>
            <person name="Qin X."/>
            <person name="Deng J."/>
            <person name="Jiang H."/>
            <person name="Liu Y."/>
            <person name="Qu J."/>
            <person name="Song X.-Z."/>
            <person name="Zhang L."/>
            <person name="Thornton R."/>
            <person name="Coyle M."/>
            <person name="Francisco L."/>
            <person name="Jackson L."/>
            <person name="Javaid M."/>
            <person name="Korchina V."/>
            <person name="Kovar C."/>
            <person name="Mata R."/>
            <person name="Mathew T."/>
            <person name="Ngo R."/>
            <person name="Nguyen L."/>
            <person name="Nguyen N."/>
            <person name="Okwuonu G."/>
            <person name="Ongeri F."/>
            <person name="Pham C."/>
            <person name="Simmons D."/>
            <person name="Wilczek-Boney K."/>
            <person name="Hale W."/>
            <person name="Jakkamsetti A."/>
            <person name="Pham P."/>
            <person name="Ruth R."/>
            <person name="San Lucas F."/>
            <person name="Warren J."/>
            <person name="Zhang J."/>
            <person name="Zhao Z."/>
            <person name="Zhou C."/>
            <person name="Zhu D."/>
            <person name="Lee S."/>
            <person name="Bess C."/>
            <person name="Blankenburg K."/>
            <person name="Forbes L."/>
            <person name="Fu Q."/>
            <person name="Gubbala S."/>
            <person name="Hirani K."/>
            <person name="Jayaseelan J.C."/>
            <person name="Lara F."/>
            <person name="Munidasa M."/>
            <person name="Palculict T."/>
            <person name="Patil S."/>
            <person name="Pu L.-L."/>
            <person name="Saada N."/>
            <person name="Tang L."/>
            <person name="Weissenberger G."/>
            <person name="Zhu Y."/>
            <person name="Hemphill L."/>
            <person name="Shang Y."/>
            <person name="Youmans B."/>
            <person name="Ayvaz T."/>
            <person name="Ross M."/>
            <person name="Santibanez J."/>
            <person name="Aqrawi P."/>
            <person name="Gross S."/>
            <person name="Joshi V."/>
            <person name="Fowler G."/>
            <person name="Nazareth L."/>
            <person name="Reid J."/>
            <person name="Worley K."/>
            <person name="Petrosino J."/>
            <person name="Highlander S."/>
            <person name="Gibbs R."/>
        </authorList>
    </citation>
    <scope>NUCLEOTIDE SEQUENCE [LARGE SCALE GENOMIC DNA]</scope>
    <source>
        <strain evidence="2 3">ATCC 25577</strain>
    </source>
</reference>
<keyword evidence="2" id="KW-0067">ATP-binding</keyword>
<dbReference type="SUPFAM" id="SSF52980">
    <property type="entry name" value="Restriction endonuclease-like"/>
    <property type="match status" value="1"/>
</dbReference>
<dbReference type="GO" id="GO:0004386">
    <property type="term" value="F:helicase activity"/>
    <property type="evidence" value="ECO:0007669"/>
    <property type="project" value="UniProtKB-KW"/>
</dbReference>
<feature type="non-terminal residue" evidence="2">
    <location>
        <position position="859"/>
    </location>
</feature>